<accession>A0A1M6VUJ7</accession>
<protein>
    <submittedName>
        <fullName evidence="1">Uncharacterized protein</fullName>
    </submittedName>
</protein>
<organism evidence="1 2">
    <name type="scientific">Desulforamulus aeronauticus DSM 10349</name>
    <dbReference type="NCBI Taxonomy" id="1121421"/>
    <lineage>
        <taxon>Bacteria</taxon>
        <taxon>Bacillati</taxon>
        <taxon>Bacillota</taxon>
        <taxon>Clostridia</taxon>
        <taxon>Eubacteriales</taxon>
        <taxon>Peptococcaceae</taxon>
        <taxon>Desulforamulus</taxon>
    </lineage>
</organism>
<sequence length="45" mass="5458">MTRVEELLKQIEDLTFEEQKILFDLLADTLDTFGWFKLNDISFYK</sequence>
<proteinExistence type="predicted"/>
<name>A0A1M6VUJ7_9FIRM</name>
<dbReference type="Proteomes" id="UP000183997">
    <property type="component" value="Unassembled WGS sequence"/>
</dbReference>
<evidence type="ECO:0000313" key="2">
    <source>
        <dbReference type="Proteomes" id="UP000183997"/>
    </source>
</evidence>
<reference evidence="2" key="1">
    <citation type="submission" date="2016-11" db="EMBL/GenBank/DDBJ databases">
        <authorList>
            <person name="Varghese N."/>
            <person name="Submissions S."/>
        </authorList>
    </citation>
    <scope>NUCLEOTIDE SEQUENCE [LARGE SCALE GENOMIC DNA]</scope>
    <source>
        <strain evidence="2">DSM 10349</strain>
    </source>
</reference>
<dbReference type="RefSeq" id="WP_175549053.1">
    <property type="nucleotide sequence ID" value="NZ_FRAR01000026.1"/>
</dbReference>
<dbReference type="AlphaFoldDB" id="A0A1M6VUJ7"/>
<gene>
    <name evidence="1" type="ORF">SAMN02745123_03364</name>
</gene>
<dbReference type="EMBL" id="FRAR01000026">
    <property type="protein sequence ID" value="SHK85183.1"/>
    <property type="molecule type" value="Genomic_DNA"/>
</dbReference>
<keyword evidence="2" id="KW-1185">Reference proteome</keyword>
<evidence type="ECO:0000313" key="1">
    <source>
        <dbReference type="EMBL" id="SHK85183.1"/>
    </source>
</evidence>
<dbReference type="STRING" id="1121421.SAMN02745123_03364"/>